<keyword evidence="5 6" id="KW-0472">Membrane</keyword>
<organism evidence="7 8">
    <name type="scientific">Microbulbifer okhotskensis</name>
    <dbReference type="NCBI Taxonomy" id="2926617"/>
    <lineage>
        <taxon>Bacteria</taxon>
        <taxon>Pseudomonadati</taxon>
        <taxon>Pseudomonadota</taxon>
        <taxon>Gammaproteobacteria</taxon>
        <taxon>Cellvibrionales</taxon>
        <taxon>Microbulbiferaceae</taxon>
        <taxon>Microbulbifer</taxon>
    </lineage>
</organism>
<dbReference type="Pfam" id="PF01810">
    <property type="entry name" value="LysE"/>
    <property type="match status" value="1"/>
</dbReference>
<protein>
    <submittedName>
        <fullName evidence="7">LysE/ArgO family amino acid transporter</fullName>
    </submittedName>
</protein>
<comment type="caution">
    <text evidence="7">The sequence shown here is derived from an EMBL/GenBank/DDBJ whole genome shotgun (WGS) entry which is preliminary data.</text>
</comment>
<dbReference type="PANTHER" id="PTHR30086:SF20">
    <property type="entry name" value="ARGININE EXPORTER PROTEIN ARGO-RELATED"/>
    <property type="match status" value="1"/>
</dbReference>
<dbReference type="PANTHER" id="PTHR30086">
    <property type="entry name" value="ARGININE EXPORTER PROTEIN ARGO"/>
    <property type="match status" value="1"/>
</dbReference>
<dbReference type="RefSeq" id="WP_252465196.1">
    <property type="nucleotide sequence ID" value="NZ_JALBWM010000014.1"/>
</dbReference>
<evidence type="ECO:0000256" key="6">
    <source>
        <dbReference type="SAM" id="Phobius"/>
    </source>
</evidence>
<dbReference type="Proteomes" id="UP001139028">
    <property type="component" value="Unassembled WGS sequence"/>
</dbReference>
<keyword evidence="3 6" id="KW-0812">Transmembrane</keyword>
<name>A0A9X2J5M1_9GAMM</name>
<evidence type="ECO:0000256" key="2">
    <source>
        <dbReference type="ARBA" id="ARBA00022475"/>
    </source>
</evidence>
<dbReference type="AlphaFoldDB" id="A0A9X2J5M1"/>
<sequence>MVSGLLLAPLAKGFLTTISLIMAIGAQNAFLLTQSIRRQYHFSIAALCVLMDIALITAGVFLVANLAQAGGHWMLWLTWLGAAFLFSYGAMAFRSAFTNKGLSDQKEWIKSRRSALITAVALTLLNPHAYVDTVVLIGSVGAQYAGQSSWFFVLGACSASLLWFTLLSVGGSMMQPLFKNPRTWQVLDVLVGIMMWTIAVSLLWAQ</sequence>
<feature type="transmembrane region" description="Helical" evidence="6">
    <location>
        <begin position="151"/>
        <end position="174"/>
    </location>
</feature>
<evidence type="ECO:0000313" key="7">
    <source>
        <dbReference type="EMBL" id="MCO1333750.1"/>
    </source>
</evidence>
<reference evidence="7" key="1">
    <citation type="journal article" date="2022" name="Arch. Microbiol.">
        <title>Microbulbifer okhotskensis sp. nov., isolated from a deep bottom sediment of the Okhotsk Sea.</title>
        <authorList>
            <person name="Romanenko L."/>
            <person name="Kurilenko V."/>
            <person name="Otstavnykh N."/>
            <person name="Velansky P."/>
            <person name="Isaeva M."/>
            <person name="Mikhailov V."/>
        </authorList>
    </citation>
    <scope>NUCLEOTIDE SEQUENCE</scope>
    <source>
        <strain evidence="7">OS29</strain>
    </source>
</reference>
<feature type="transmembrane region" description="Helical" evidence="6">
    <location>
        <begin position="44"/>
        <end position="67"/>
    </location>
</feature>
<dbReference type="GO" id="GO:0005886">
    <property type="term" value="C:plasma membrane"/>
    <property type="evidence" value="ECO:0007669"/>
    <property type="project" value="UniProtKB-SubCell"/>
</dbReference>
<evidence type="ECO:0000256" key="3">
    <source>
        <dbReference type="ARBA" id="ARBA00022692"/>
    </source>
</evidence>
<evidence type="ECO:0000256" key="5">
    <source>
        <dbReference type="ARBA" id="ARBA00023136"/>
    </source>
</evidence>
<dbReference type="InterPro" id="IPR001123">
    <property type="entry name" value="LeuE-type"/>
</dbReference>
<evidence type="ECO:0000256" key="4">
    <source>
        <dbReference type="ARBA" id="ARBA00022989"/>
    </source>
</evidence>
<comment type="subcellular location">
    <subcellularLocation>
        <location evidence="1">Cell membrane</location>
        <topology evidence="1">Multi-pass membrane protein</topology>
    </subcellularLocation>
</comment>
<evidence type="ECO:0000313" key="8">
    <source>
        <dbReference type="Proteomes" id="UP001139028"/>
    </source>
</evidence>
<keyword evidence="2" id="KW-1003">Cell membrane</keyword>
<proteinExistence type="predicted"/>
<feature type="transmembrane region" description="Helical" evidence="6">
    <location>
        <begin position="6"/>
        <end position="32"/>
    </location>
</feature>
<accession>A0A9X2J5M1</accession>
<keyword evidence="8" id="KW-1185">Reference proteome</keyword>
<feature type="transmembrane region" description="Helical" evidence="6">
    <location>
        <begin position="186"/>
        <end position="205"/>
    </location>
</feature>
<keyword evidence="4 6" id="KW-1133">Transmembrane helix</keyword>
<gene>
    <name evidence="7" type="ORF">MO867_05280</name>
</gene>
<dbReference type="GO" id="GO:0015171">
    <property type="term" value="F:amino acid transmembrane transporter activity"/>
    <property type="evidence" value="ECO:0007669"/>
    <property type="project" value="TreeGrafter"/>
</dbReference>
<feature type="transmembrane region" description="Helical" evidence="6">
    <location>
        <begin position="73"/>
        <end position="93"/>
    </location>
</feature>
<feature type="transmembrane region" description="Helical" evidence="6">
    <location>
        <begin position="114"/>
        <end position="131"/>
    </location>
</feature>
<dbReference type="EMBL" id="JALBWM010000014">
    <property type="protein sequence ID" value="MCO1333750.1"/>
    <property type="molecule type" value="Genomic_DNA"/>
</dbReference>
<evidence type="ECO:0000256" key="1">
    <source>
        <dbReference type="ARBA" id="ARBA00004651"/>
    </source>
</evidence>